<evidence type="ECO:0000259" key="9">
    <source>
        <dbReference type="Pfam" id="PF20791"/>
    </source>
</evidence>
<dbReference type="PANTHER" id="PTHR31727">
    <property type="entry name" value="OLEOYL-ACYL CARRIER PROTEIN THIOESTERASE 1, CHLOROPLASTIC"/>
    <property type="match status" value="1"/>
</dbReference>
<dbReference type="Proteomes" id="UP001059295">
    <property type="component" value="Chromosome"/>
</dbReference>
<dbReference type="InterPro" id="IPR049427">
    <property type="entry name" value="Acyl-ACP_TE_C"/>
</dbReference>
<dbReference type="SUPFAM" id="SSF54637">
    <property type="entry name" value="Thioesterase/thiol ester dehydrase-isomerase"/>
    <property type="match status" value="2"/>
</dbReference>
<proteinExistence type="inferred from homology"/>
<evidence type="ECO:0000256" key="1">
    <source>
        <dbReference type="ARBA" id="ARBA00006500"/>
    </source>
</evidence>
<reference evidence="10" key="1">
    <citation type="journal article" date="2022" name="Cell">
        <title>Design, construction, and in vivo augmentation of a complex gut microbiome.</title>
        <authorList>
            <person name="Cheng A.G."/>
            <person name="Ho P.Y."/>
            <person name="Aranda-Diaz A."/>
            <person name="Jain S."/>
            <person name="Yu F.B."/>
            <person name="Meng X."/>
            <person name="Wang M."/>
            <person name="Iakiviak M."/>
            <person name="Nagashima K."/>
            <person name="Zhao A."/>
            <person name="Murugkar P."/>
            <person name="Patil A."/>
            <person name="Atabakhsh K."/>
            <person name="Weakley A."/>
            <person name="Yan J."/>
            <person name="Brumbaugh A.R."/>
            <person name="Higginbottom S."/>
            <person name="Dimas A."/>
            <person name="Shiver A.L."/>
            <person name="Deutschbauer A."/>
            <person name="Neff N."/>
            <person name="Sonnenburg J.L."/>
            <person name="Huang K.C."/>
            <person name="Fischbach M.A."/>
        </authorList>
    </citation>
    <scope>NUCLEOTIDE SEQUENCE</scope>
    <source>
        <strain evidence="10">AP11</strain>
    </source>
</reference>
<accession>A0ABY5V1M0</accession>
<keyword evidence="7" id="KW-0275">Fatty acid biosynthesis</keyword>
<feature type="domain" description="Acyl-ACP thioesterase N-terminal hotdog" evidence="8">
    <location>
        <begin position="11"/>
        <end position="130"/>
    </location>
</feature>
<name>A0ABY5V1M0_9BACT</name>
<dbReference type="CDD" id="cd00586">
    <property type="entry name" value="4HBT"/>
    <property type="match status" value="1"/>
</dbReference>
<dbReference type="EMBL" id="CP102294">
    <property type="protein sequence ID" value="UWN57539.1"/>
    <property type="molecule type" value="Genomic_DNA"/>
</dbReference>
<protein>
    <submittedName>
        <fullName evidence="10">Thioesterase</fullName>
    </submittedName>
</protein>
<dbReference type="Pfam" id="PF01643">
    <property type="entry name" value="Acyl-ACP_TE"/>
    <property type="match status" value="1"/>
</dbReference>
<organism evidence="10 11">
    <name type="scientific">Alistipes ihumii AP11</name>
    <dbReference type="NCBI Taxonomy" id="1211813"/>
    <lineage>
        <taxon>Bacteria</taxon>
        <taxon>Pseudomonadati</taxon>
        <taxon>Bacteroidota</taxon>
        <taxon>Bacteroidia</taxon>
        <taxon>Bacteroidales</taxon>
        <taxon>Rikenellaceae</taxon>
        <taxon>Alistipes</taxon>
    </lineage>
</organism>
<keyword evidence="4" id="KW-0276">Fatty acid metabolism</keyword>
<feature type="domain" description="Acyl-ACP thioesterase-like C-terminal" evidence="9">
    <location>
        <begin position="161"/>
        <end position="244"/>
    </location>
</feature>
<evidence type="ECO:0000256" key="2">
    <source>
        <dbReference type="ARBA" id="ARBA00022516"/>
    </source>
</evidence>
<dbReference type="PANTHER" id="PTHR31727:SF6">
    <property type="entry name" value="OLEOYL-ACYL CARRIER PROTEIN THIOESTERASE 1, CHLOROPLASTIC"/>
    <property type="match status" value="1"/>
</dbReference>
<gene>
    <name evidence="10" type="ORF">NQ491_01830</name>
</gene>
<evidence type="ECO:0000313" key="11">
    <source>
        <dbReference type="Proteomes" id="UP001059295"/>
    </source>
</evidence>
<evidence type="ECO:0000259" key="8">
    <source>
        <dbReference type="Pfam" id="PF01643"/>
    </source>
</evidence>
<keyword evidence="6" id="KW-0443">Lipid metabolism</keyword>
<dbReference type="InterPro" id="IPR029069">
    <property type="entry name" value="HotDog_dom_sf"/>
</dbReference>
<dbReference type="GeneID" id="82890434"/>
<evidence type="ECO:0000256" key="4">
    <source>
        <dbReference type="ARBA" id="ARBA00022832"/>
    </source>
</evidence>
<evidence type="ECO:0000313" key="10">
    <source>
        <dbReference type="EMBL" id="UWN57539.1"/>
    </source>
</evidence>
<keyword evidence="2" id="KW-0444">Lipid biosynthesis</keyword>
<evidence type="ECO:0000256" key="5">
    <source>
        <dbReference type="ARBA" id="ARBA00022946"/>
    </source>
</evidence>
<keyword evidence="3" id="KW-0378">Hydrolase</keyword>
<keyword evidence="11" id="KW-1185">Reference proteome</keyword>
<dbReference type="InterPro" id="IPR002864">
    <property type="entry name" value="Acyl-ACP_thioesterase_NHD"/>
</dbReference>
<dbReference type="Gene3D" id="3.10.129.10">
    <property type="entry name" value="Hotdog Thioesterase"/>
    <property type="match status" value="2"/>
</dbReference>
<evidence type="ECO:0000256" key="6">
    <source>
        <dbReference type="ARBA" id="ARBA00023098"/>
    </source>
</evidence>
<sequence length="254" mass="29072">MKQEIPYARYDYAVQPREVDLTKRATIITLGDSILHTAGEDADRIGFGIRNLQSKDSTWVLSRMAVEIDRLPAEYERYTVGTWVGEIGRLMTTRNFIVTDAGGQRIAAASTLWAMIDVKTRQPLDLRDNVDYSRALLAIPCPIDKPAKIGRIEGVPCDSRRVRYSDIDFNQHTNSMKYIQWMLDALPLEKLTGCRMKRLDVNFVHETRYGQQLVVCCERGTDRDRFEIRFEDGTAACKAAIRWETSDERSNQTA</sequence>
<comment type="similarity">
    <text evidence="1">Belongs to the acyl-ACP thioesterase family.</text>
</comment>
<evidence type="ECO:0000256" key="3">
    <source>
        <dbReference type="ARBA" id="ARBA00022801"/>
    </source>
</evidence>
<dbReference type="Pfam" id="PF20791">
    <property type="entry name" value="Acyl-ACP_TE_C"/>
    <property type="match status" value="1"/>
</dbReference>
<keyword evidence="5" id="KW-0809">Transit peptide</keyword>
<dbReference type="InterPro" id="IPR045023">
    <property type="entry name" value="FATA/B"/>
</dbReference>
<evidence type="ECO:0000256" key="7">
    <source>
        <dbReference type="ARBA" id="ARBA00023160"/>
    </source>
</evidence>
<dbReference type="RefSeq" id="WP_019245054.1">
    <property type="nucleotide sequence ID" value="NZ_CAPH01000006.1"/>
</dbReference>